<comment type="caution">
    <text evidence="4">The sequence shown here is derived from an EMBL/GenBank/DDBJ whole genome shotgun (WGS) entry which is preliminary data.</text>
</comment>
<name>A0A848AUG9_9BACT</name>
<feature type="region of interest" description="Disordered" evidence="1">
    <location>
        <begin position="162"/>
        <end position="187"/>
    </location>
</feature>
<dbReference type="SUPFAM" id="SSF54523">
    <property type="entry name" value="Pili subunits"/>
    <property type="match status" value="1"/>
</dbReference>
<evidence type="ECO:0000256" key="2">
    <source>
        <dbReference type="SAM" id="Phobius"/>
    </source>
</evidence>
<feature type="compositionally biased region" description="Basic and acidic residues" evidence="1">
    <location>
        <begin position="165"/>
        <end position="179"/>
    </location>
</feature>
<feature type="domain" description="Type II secretion system protein GspG C-terminal" evidence="3">
    <location>
        <begin position="129"/>
        <end position="171"/>
    </location>
</feature>
<dbReference type="Gene3D" id="3.30.700.10">
    <property type="entry name" value="Glycoprotein, Type 4 Pilin"/>
    <property type="match status" value="1"/>
</dbReference>
<protein>
    <submittedName>
        <fullName evidence="4">Prepilin-type N-terminal cleavage/methylation domain-containing protein</fullName>
    </submittedName>
</protein>
<keyword evidence="2" id="KW-0812">Transmembrane</keyword>
<accession>A0A848AUG9</accession>
<sequence length="187" mass="20429">MKKYCNKFTLVEILAVVALIGILTAIGFGAYTYAMNSAKESSTKALIKRLESGLESCRTKLGYFPASATAGEFNVIIITKNTDGIITKINFKGTDTVTDFMTGDYVKEFLKVVEPESLNKYLDAKSGSNDSYILKDAWGQEIQYSYPGHFNKTGFDIVSSGADGKYGDKKTSPKDASKDEADDIGNF</sequence>
<dbReference type="Pfam" id="PF08334">
    <property type="entry name" value="T2SSG"/>
    <property type="match status" value="1"/>
</dbReference>
<feature type="transmembrane region" description="Helical" evidence="2">
    <location>
        <begin position="12"/>
        <end position="34"/>
    </location>
</feature>
<dbReference type="Proteomes" id="UP000576225">
    <property type="component" value="Unassembled WGS sequence"/>
</dbReference>
<keyword evidence="2" id="KW-1133">Transmembrane helix</keyword>
<gene>
    <name evidence="4" type="ORF">HF882_09395</name>
</gene>
<reference evidence="4 5" key="1">
    <citation type="submission" date="2020-04" db="EMBL/GenBank/DDBJ databases">
        <authorList>
            <person name="Hitch T.C.A."/>
            <person name="Wylensek D."/>
            <person name="Clavel T."/>
        </authorList>
    </citation>
    <scope>NUCLEOTIDE SEQUENCE [LARGE SCALE GENOMIC DNA]</scope>
    <source>
        <strain evidence="4 5">COR2-253-APC-1A</strain>
    </source>
</reference>
<proteinExistence type="predicted"/>
<dbReference type="InterPro" id="IPR012902">
    <property type="entry name" value="N_methyl_site"/>
</dbReference>
<evidence type="ECO:0000256" key="1">
    <source>
        <dbReference type="SAM" id="MobiDB-lite"/>
    </source>
</evidence>
<evidence type="ECO:0000313" key="5">
    <source>
        <dbReference type="Proteomes" id="UP000576225"/>
    </source>
</evidence>
<dbReference type="EMBL" id="JABAEW010000014">
    <property type="protein sequence ID" value="NMD86798.1"/>
    <property type="molecule type" value="Genomic_DNA"/>
</dbReference>
<organism evidence="4 5">
    <name type="scientific">Victivallis vadensis</name>
    <dbReference type="NCBI Taxonomy" id="172901"/>
    <lineage>
        <taxon>Bacteria</taxon>
        <taxon>Pseudomonadati</taxon>
        <taxon>Lentisphaerota</taxon>
        <taxon>Lentisphaeria</taxon>
        <taxon>Victivallales</taxon>
        <taxon>Victivallaceae</taxon>
        <taxon>Victivallis</taxon>
    </lineage>
</organism>
<dbReference type="InterPro" id="IPR013545">
    <property type="entry name" value="T2SS_protein-GspG_C"/>
</dbReference>
<dbReference type="InterPro" id="IPR045584">
    <property type="entry name" value="Pilin-like"/>
</dbReference>
<keyword evidence="2" id="KW-0472">Membrane</keyword>
<evidence type="ECO:0000259" key="3">
    <source>
        <dbReference type="Pfam" id="PF08334"/>
    </source>
</evidence>
<dbReference type="NCBIfam" id="TIGR02532">
    <property type="entry name" value="IV_pilin_GFxxxE"/>
    <property type="match status" value="1"/>
</dbReference>
<dbReference type="RefSeq" id="WP_168962413.1">
    <property type="nucleotide sequence ID" value="NZ_JABAEW010000014.1"/>
</dbReference>
<dbReference type="AlphaFoldDB" id="A0A848AUG9"/>
<evidence type="ECO:0000313" key="4">
    <source>
        <dbReference type="EMBL" id="NMD86798.1"/>
    </source>
</evidence>